<dbReference type="GO" id="GO:0046872">
    <property type="term" value="F:metal ion binding"/>
    <property type="evidence" value="ECO:0007669"/>
    <property type="project" value="UniProtKB-KW"/>
</dbReference>
<dbReference type="Pfam" id="PF00248">
    <property type="entry name" value="Aldo_ket_red"/>
    <property type="match status" value="1"/>
</dbReference>
<protein>
    <submittedName>
        <fullName evidence="5">General stress protein 69</fullName>
        <ecNumber evidence="5">1.1.1.-</ecNumber>
    </submittedName>
</protein>
<dbReference type="SUPFAM" id="SSF51430">
    <property type="entry name" value="NAD(P)-linked oxidoreductase"/>
    <property type="match status" value="1"/>
</dbReference>
<keyword evidence="3" id="KW-0411">Iron-sulfur</keyword>
<dbReference type="PROSITE" id="PS51379">
    <property type="entry name" value="4FE4S_FER_2"/>
    <property type="match status" value="1"/>
</dbReference>
<keyword evidence="5" id="KW-0560">Oxidoreductase</keyword>
<evidence type="ECO:0000256" key="1">
    <source>
        <dbReference type="ARBA" id="ARBA00022723"/>
    </source>
</evidence>
<sequence>MNYRELGRTGLQVSEIGIGCEGFIEEGGALTKDLIDLCEEAGINYIDLYTSNPEARSTLGQALAGRREKFILQGHLCTIWQNGQYKRTRRIEEVKAGFSDMLERLGTDYIDVGMIHYVDTLEDWNEVANGPVMAYAKELKAAGAIGCIGMSSHNPIAALEAVNSGLIDVLMFSVNPCYDLQPGTRELTELYSNDNYTSPMVNFDPSRVALYETCQRLGVGITVMKAFGGGDLLSETLSPAGKALTPIQCLHYALTRPGVATVLAGARSVEELRGSIAYESASEEEKDYAATFSTFPNISWEGHCMYCGHCAPCPRSIDVAMVNKFLNLAKAQGTVPETVREHYEVLAHHAGECIACGACEKRCPFGVPVIQSMQEAKVLFGK</sequence>
<dbReference type="GO" id="GO:0016491">
    <property type="term" value="F:oxidoreductase activity"/>
    <property type="evidence" value="ECO:0007669"/>
    <property type="project" value="UniProtKB-KW"/>
</dbReference>
<reference evidence="5" key="1">
    <citation type="submission" date="2019-11" db="EMBL/GenBank/DDBJ databases">
        <authorList>
            <person name="Feng L."/>
        </authorList>
    </citation>
    <scope>NUCLEOTIDE SEQUENCE</scope>
    <source>
        <strain evidence="5">AundefinedLFYP135</strain>
    </source>
</reference>
<dbReference type="PANTHER" id="PTHR43312:SF1">
    <property type="entry name" value="NADP-DEPENDENT OXIDOREDUCTASE DOMAIN-CONTAINING PROTEIN"/>
    <property type="match status" value="1"/>
</dbReference>
<dbReference type="EC" id="1.1.1.-" evidence="5"/>
<dbReference type="Gene3D" id="3.20.20.100">
    <property type="entry name" value="NADP-dependent oxidoreductase domain"/>
    <property type="match status" value="1"/>
</dbReference>
<dbReference type="PROSITE" id="PS00198">
    <property type="entry name" value="4FE4S_FER_1"/>
    <property type="match status" value="1"/>
</dbReference>
<gene>
    <name evidence="5" type="primary">yhdN_2</name>
    <name evidence="5" type="ORF">AULFYP135_02056</name>
</gene>
<dbReference type="AlphaFoldDB" id="A0A6N2UTL7"/>
<dbReference type="InterPro" id="IPR017896">
    <property type="entry name" value="4Fe4S_Fe-S-bd"/>
</dbReference>
<dbReference type="InterPro" id="IPR017900">
    <property type="entry name" value="4Fe4S_Fe_S_CS"/>
</dbReference>
<dbReference type="PANTHER" id="PTHR43312">
    <property type="entry name" value="D-THREO-ALDOSE 1-DEHYDROGENASE"/>
    <property type="match status" value="1"/>
</dbReference>
<evidence type="ECO:0000259" key="4">
    <source>
        <dbReference type="PROSITE" id="PS51379"/>
    </source>
</evidence>
<evidence type="ECO:0000313" key="5">
    <source>
        <dbReference type="EMBL" id="VYT21010.1"/>
    </source>
</evidence>
<evidence type="ECO:0000256" key="2">
    <source>
        <dbReference type="ARBA" id="ARBA00023004"/>
    </source>
</evidence>
<keyword evidence="1" id="KW-0479">Metal-binding</keyword>
<dbReference type="CDD" id="cd19100">
    <property type="entry name" value="AKR_unchar"/>
    <property type="match status" value="1"/>
</dbReference>
<dbReference type="SUPFAM" id="SSF46548">
    <property type="entry name" value="alpha-helical ferredoxin"/>
    <property type="match status" value="1"/>
</dbReference>
<keyword evidence="2" id="KW-0408">Iron</keyword>
<dbReference type="GO" id="GO:0051536">
    <property type="term" value="F:iron-sulfur cluster binding"/>
    <property type="evidence" value="ECO:0007669"/>
    <property type="project" value="UniProtKB-KW"/>
</dbReference>
<dbReference type="InterPro" id="IPR023210">
    <property type="entry name" value="NADP_OxRdtase_dom"/>
</dbReference>
<dbReference type="InterPro" id="IPR036812">
    <property type="entry name" value="NAD(P)_OxRdtase_dom_sf"/>
</dbReference>
<organism evidence="5">
    <name type="scientific">uncultured Anaerotruncus sp</name>
    <dbReference type="NCBI Taxonomy" id="905011"/>
    <lineage>
        <taxon>Bacteria</taxon>
        <taxon>Bacillati</taxon>
        <taxon>Bacillota</taxon>
        <taxon>Clostridia</taxon>
        <taxon>Eubacteriales</taxon>
        <taxon>Oscillospiraceae</taxon>
        <taxon>Anaerotruncus</taxon>
        <taxon>environmental samples</taxon>
    </lineage>
</organism>
<proteinExistence type="predicted"/>
<feature type="domain" description="4Fe-4S ferredoxin-type" evidence="4">
    <location>
        <begin position="344"/>
        <end position="373"/>
    </location>
</feature>
<dbReference type="Pfam" id="PF13534">
    <property type="entry name" value="Fer4_17"/>
    <property type="match status" value="1"/>
</dbReference>
<accession>A0A6N2UTL7</accession>
<name>A0A6N2UTL7_9FIRM</name>
<dbReference type="InterPro" id="IPR053135">
    <property type="entry name" value="AKR2_Oxidoreductase"/>
</dbReference>
<evidence type="ECO:0000256" key="3">
    <source>
        <dbReference type="ARBA" id="ARBA00023014"/>
    </source>
</evidence>
<dbReference type="EMBL" id="CACRSL010000004">
    <property type="protein sequence ID" value="VYT21010.1"/>
    <property type="molecule type" value="Genomic_DNA"/>
</dbReference>